<evidence type="ECO:0000256" key="1">
    <source>
        <dbReference type="ARBA" id="ARBA00006754"/>
    </source>
</evidence>
<dbReference type="InterPro" id="IPR051448">
    <property type="entry name" value="CdaR-like_regulators"/>
</dbReference>
<dbReference type="Proteomes" id="UP000307768">
    <property type="component" value="Unassembled WGS sequence"/>
</dbReference>
<dbReference type="Pfam" id="PF17853">
    <property type="entry name" value="GGDEF_2"/>
    <property type="match status" value="1"/>
</dbReference>
<dbReference type="InterPro" id="IPR025736">
    <property type="entry name" value="PucR_C-HTH_dom"/>
</dbReference>
<dbReference type="AlphaFoldDB" id="A0A5Q6RZT9"/>
<comment type="caution">
    <text evidence="4">The sequence shown here is derived from an EMBL/GenBank/DDBJ whole genome shotgun (WGS) entry which is preliminary data.</text>
</comment>
<organism evidence="4 5">
    <name type="scientific">Mumia zhuanghuii</name>
    <dbReference type="NCBI Taxonomy" id="2585211"/>
    <lineage>
        <taxon>Bacteria</taxon>
        <taxon>Bacillati</taxon>
        <taxon>Actinomycetota</taxon>
        <taxon>Actinomycetes</taxon>
        <taxon>Propionibacteriales</taxon>
        <taxon>Nocardioidaceae</taxon>
        <taxon>Mumia</taxon>
    </lineage>
</organism>
<dbReference type="EMBL" id="VDFQ02000002">
    <property type="protein sequence ID" value="KAA1423600.1"/>
    <property type="molecule type" value="Genomic_DNA"/>
</dbReference>
<dbReference type="Pfam" id="PF13556">
    <property type="entry name" value="HTH_30"/>
    <property type="match status" value="1"/>
</dbReference>
<feature type="domain" description="CdaR GGDEF-like" evidence="3">
    <location>
        <begin position="208"/>
        <end position="322"/>
    </location>
</feature>
<dbReference type="PANTHER" id="PTHR33744">
    <property type="entry name" value="CARBOHYDRATE DIACID REGULATOR"/>
    <property type="match status" value="1"/>
</dbReference>
<comment type="similarity">
    <text evidence="1">Belongs to the CdaR family.</text>
</comment>
<gene>
    <name evidence="4" type="ORF">FE697_008380</name>
</gene>
<dbReference type="InterPro" id="IPR041522">
    <property type="entry name" value="CdaR_GGDEF"/>
</dbReference>
<dbReference type="InterPro" id="IPR042070">
    <property type="entry name" value="PucR_C-HTH_sf"/>
</dbReference>
<feature type="domain" description="PucR C-terminal helix-turn-helix" evidence="2">
    <location>
        <begin position="369"/>
        <end position="426"/>
    </location>
</feature>
<dbReference type="Gene3D" id="1.10.10.2840">
    <property type="entry name" value="PucR C-terminal helix-turn-helix domain"/>
    <property type="match status" value="1"/>
</dbReference>
<evidence type="ECO:0000259" key="2">
    <source>
        <dbReference type="Pfam" id="PF13556"/>
    </source>
</evidence>
<reference evidence="4 5" key="1">
    <citation type="submission" date="2019-09" db="EMBL/GenBank/DDBJ databases">
        <title>Mumia zhuanghuii sp. nov. isolated from the intestinal contents of plateau pika (Ochotona curzoniae) in the Qinghai-Tibet plateau of China.</title>
        <authorList>
            <person name="Tian Z."/>
        </authorList>
    </citation>
    <scope>NUCLEOTIDE SEQUENCE [LARGE SCALE GENOMIC DNA]</scope>
    <source>
        <strain evidence="5">350</strain>
    </source>
</reference>
<dbReference type="OrthoDB" id="3246591at2"/>
<proteinExistence type="inferred from homology"/>
<accession>A0A5Q6RZT9</accession>
<sequence>MRYARRWPWSVTNRVSSPSTVWVTRASSKSGTGYRPPDRAAPTLVDVTLTTHDRYAQVLDKASGDLTTAAIATMERELAWFSQMDAEHRSWISLIAHAGIGQCAQWLRTGTTPVDVTSSVFGAAPRDLARHVTLQQTVAMVKTTIEVIERHIDVLFDPDEAVEVRRQVSAYAREVAFATADVYARAAESRGQWDARMEALVVDAVVRGEPEEVIRSRAAALGWEGDGRVVVLVGAAPPVEAPGGDGVVEGVRRRARAAGLPALTSVQIERLVVVLGEVTDAAGAGTAVVGAFGDGAVVVGPAVPNIAQAHGSARAALAGLRAARGWPAAPRPVMADDLLVERALSGDGNARRTLVETVHTRVVAADPTLRTTLTTFFELGASVEATARRLFVHPNTVRYRLRKVREATGLDALQPRGAYTLHVGLTLGELLATTTDVTEARHAASQ</sequence>
<name>A0A5Q6RZT9_9ACTN</name>
<protein>
    <submittedName>
        <fullName evidence="4">PucR family transcriptional regulator</fullName>
    </submittedName>
</protein>
<evidence type="ECO:0000313" key="4">
    <source>
        <dbReference type="EMBL" id="KAA1423600.1"/>
    </source>
</evidence>
<evidence type="ECO:0000313" key="5">
    <source>
        <dbReference type="Proteomes" id="UP000307768"/>
    </source>
</evidence>
<evidence type="ECO:0000259" key="3">
    <source>
        <dbReference type="Pfam" id="PF17853"/>
    </source>
</evidence>
<dbReference type="PANTHER" id="PTHR33744:SF7">
    <property type="entry name" value="PUCR FAMILY TRANSCRIPTIONAL REGULATOR"/>
    <property type="match status" value="1"/>
</dbReference>